<dbReference type="EMBL" id="KZ679263">
    <property type="protein sequence ID" value="PTB40344.1"/>
    <property type="molecule type" value="Genomic_DNA"/>
</dbReference>
<evidence type="ECO:0000313" key="3">
    <source>
        <dbReference type="Proteomes" id="UP000240493"/>
    </source>
</evidence>
<accession>A0A2T3Z6B9</accession>
<proteinExistence type="predicted"/>
<protein>
    <submittedName>
        <fullName evidence="2">Uncharacterized protein</fullName>
    </submittedName>
</protein>
<evidence type="ECO:0000313" key="2">
    <source>
        <dbReference type="EMBL" id="PTB40344.1"/>
    </source>
</evidence>
<name>A0A2T3Z6B9_TRIA4</name>
<sequence>MAFASSSETPHTGPRQPGSLADSTEGLLQDHAESFDAKEGVFRAFSEAFDSIAQQGKQKKSAN</sequence>
<evidence type="ECO:0000256" key="1">
    <source>
        <dbReference type="SAM" id="MobiDB-lite"/>
    </source>
</evidence>
<keyword evidence="3" id="KW-1185">Reference proteome</keyword>
<organism evidence="2 3">
    <name type="scientific">Trichoderma asperellum (strain ATCC 204424 / CBS 433.97 / NBRC 101777)</name>
    <dbReference type="NCBI Taxonomy" id="1042311"/>
    <lineage>
        <taxon>Eukaryota</taxon>
        <taxon>Fungi</taxon>
        <taxon>Dikarya</taxon>
        <taxon>Ascomycota</taxon>
        <taxon>Pezizomycotina</taxon>
        <taxon>Sordariomycetes</taxon>
        <taxon>Hypocreomycetidae</taxon>
        <taxon>Hypocreales</taxon>
        <taxon>Hypocreaceae</taxon>
        <taxon>Trichoderma</taxon>
    </lineage>
</organism>
<dbReference type="OrthoDB" id="5151118at2759"/>
<feature type="region of interest" description="Disordered" evidence="1">
    <location>
        <begin position="1"/>
        <end position="33"/>
    </location>
</feature>
<feature type="compositionally biased region" description="Polar residues" evidence="1">
    <location>
        <begin position="1"/>
        <end position="10"/>
    </location>
</feature>
<dbReference type="Proteomes" id="UP000240493">
    <property type="component" value="Unassembled WGS sequence"/>
</dbReference>
<dbReference type="AlphaFoldDB" id="A0A2T3Z6B9"/>
<reference evidence="2 3" key="1">
    <citation type="submission" date="2016-07" db="EMBL/GenBank/DDBJ databases">
        <title>Multiple horizontal gene transfer events from other fungi enriched the ability of initially mycotrophic Trichoderma (Ascomycota) to feed on dead plant biomass.</title>
        <authorList>
            <consortium name="DOE Joint Genome Institute"/>
            <person name="Aerts A."/>
            <person name="Atanasova L."/>
            <person name="Chenthamara K."/>
            <person name="Zhang J."/>
            <person name="Grujic M."/>
            <person name="Henrissat B."/>
            <person name="Kuo A."/>
            <person name="Salamov A."/>
            <person name="Lipzen A."/>
            <person name="Labutti K."/>
            <person name="Barry K."/>
            <person name="Miao Y."/>
            <person name="Rahimi M.J."/>
            <person name="Shen Q."/>
            <person name="Grigoriev I.V."/>
            <person name="Kubicek C.P."/>
            <person name="Druzhinina I.S."/>
        </authorList>
    </citation>
    <scope>NUCLEOTIDE SEQUENCE [LARGE SCALE GENOMIC DNA]</scope>
    <source>
        <strain evidence="2 3">CBS 433.97</strain>
    </source>
</reference>
<gene>
    <name evidence="2" type="ORF">M441DRAFT_430983</name>
</gene>